<evidence type="ECO:0000313" key="2">
    <source>
        <dbReference type="Proteomes" id="UP000030645"/>
    </source>
</evidence>
<keyword evidence="2" id="KW-1185">Reference proteome</keyword>
<dbReference type="EMBL" id="KE346353">
    <property type="protein sequence ID" value="EXC34964.1"/>
    <property type="molecule type" value="Genomic_DNA"/>
</dbReference>
<evidence type="ECO:0000313" key="1">
    <source>
        <dbReference type="EMBL" id="EXC34964.1"/>
    </source>
</evidence>
<reference evidence="2" key="1">
    <citation type="submission" date="2013-01" db="EMBL/GenBank/DDBJ databases">
        <title>Draft Genome Sequence of a Mulberry Tree, Morus notabilis C.K. Schneid.</title>
        <authorList>
            <person name="He N."/>
            <person name="Zhao S."/>
        </authorList>
    </citation>
    <scope>NUCLEOTIDE SEQUENCE</scope>
</reference>
<organism evidence="1 2">
    <name type="scientific">Morus notabilis</name>
    <dbReference type="NCBI Taxonomy" id="981085"/>
    <lineage>
        <taxon>Eukaryota</taxon>
        <taxon>Viridiplantae</taxon>
        <taxon>Streptophyta</taxon>
        <taxon>Embryophyta</taxon>
        <taxon>Tracheophyta</taxon>
        <taxon>Spermatophyta</taxon>
        <taxon>Magnoliopsida</taxon>
        <taxon>eudicotyledons</taxon>
        <taxon>Gunneridae</taxon>
        <taxon>Pentapetalae</taxon>
        <taxon>rosids</taxon>
        <taxon>fabids</taxon>
        <taxon>Rosales</taxon>
        <taxon>Moraceae</taxon>
        <taxon>Moreae</taxon>
        <taxon>Morus</taxon>
    </lineage>
</organism>
<dbReference type="AlphaFoldDB" id="W9SJS8"/>
<dbReference type="Proteomes" id="UP000030645">
    <property type="component" value="Unassembled WGS sequence"/>
</dbReference>
<sequence length="137" mass="15328">MRLLLKSSLSRFPPDKLLDFSWVPKSLNEVAYRAATWALREAFSGHQQQYEYLTKIPADIRPQKRYPTKIHGGIQKTTASITDHVAVGEEVVANVEDLDLTELAEILEDVLVEVIEVLLDLALVDRLALSAGTDLLT</sequence>
<name>W9SJS8_9ROSA</name>
<gene>
    <name evidence="1" type="ORF">L484_014688</name>
</gene>
<proteinExistence type="predicted"/>
<protein>
    <submittedName>
        <fullName evidence="1">Uncharacterized protein</fullName>
    </submittedName>
</protein>
<accession>W9SJS8</accession>